<reference evidence="9 10" key="1">
    <citation type="submission" date="2019-03" db="EMBL/GenBank/DDBJ databases">
        <title>Genomic Encyclopedia of Type Strains, Phase IV (KMG-IV): sequencing the most valuable type-strain genomes for metagenomic binning, comparative biology and taxonomic classification.</title>
        <authorList>
            <person name="Goeker M."/>
        </authorList>
    </citation>
    <scope>NUCLEOTIDE SEQUENCE [LARGE SCALE GENOMIC DNA]</scope>
    <source>
        <strain evidence="9 10">DSM 45775</strain>
    </source>
</reference>
<dbReference type="NCBIfam" id="TIGR03888">
    <property type="entry name" value="nitrile_beta"/>
    <property type="match status" value="1"/>
</dbReference>
<dbReference type="AlphaFoldDB" id="A0A4R6VM50"/>
<dbReference type="InterPro" id="IPR008990">
    <property type="entry name" value="Elect_transpt_acc-like_dom_sf"/>
</dbReference>
<comment type="similarity">
    <text evidence="2">Belongs to the nitrile hydratase subunit beta family.</text>
</comment>
<dbReference type="Gene3D" id="1.10.472.20">
    <property type="entry name" value="Nitrile hydratase, beta subunit"/>
    <property type="match status" value="1"/>
</dbReference>
<evidence type="ECO:0000256" key="6">
    <source>
        <dbReference type="SAM" id="MobiDB-lite"/>
    </source>
</evidence>
<dbReference type="RefSeq" id="WP_133824315.1">
    <property type="nucleotide sequence ID" value="NZ_BAABHR010000015.1"/>
</dbReference>
<dbReference type="InterPro" id="IPR049054">
    <property type="entry name" value="CN_hydtase_beta-like_N"/>
</dbReference>
<evidence type="ECO:0000256" key="2">
    <source>
        <dbReference type="ARBA" id="ARBA00009098"/>
    </source>
</evidence>
<dbReference type="EMBL" id="SNYO01000001">
    <property type="protein sequence ID" value="TDQ64862.1"/>
    <property type="molecule type" value="Genomic_DNA"/>
</dbReference>
<organism evidence="9 10">
    <name type="scientific">Actinomycetospora succinea</name>
    <dbReference type="NCBI Taxonomy" id="663603"/>
    <lineage>
        <taxon>Bacteria</taxon>
        <taxon>Bacillati</taxon>
        <taxon>Actinomycetota</taxon>
        <taxon>Actinomycetes</taxon>
        <taxon>Pseudonocardiales</taxon>
        <taxon>Pseudonocardiaceae</taxon>
        <taxon>Actinomycetospora</taxon>
    </lineage>
</organism>
<evidence type="ECO:0000256" key="5">
    <source>
        <dbReference type="ARBA" id="ARBA00044877"/>
    </source>
</evidence>
<dbReference type="Pfam" id="PF02211">
    <property type="entry name" value="NHase_beta_C"/>
    <property type="match status" value="1"/>
</dbReference>
<keyword evidence="4" id="KW-0456">Lyase</keyword>
<protein>
    <recommendedName>
        <fullName evidence="3">nitrile hydratase</fullName>
        <ecNumber evidence="3">4.2.1.84</ecNumber>
    </recommendedName>
</protein>
<evidence type="ECO:0000256" key="4">
    <source>
        <dbReference type="ARBA" id="ARBA00023239"/>
    </source>
</evidence>
<feature type="domain" description="Nitrile hydratase beta subunit-like N-terminal" evidence="8">
    <location>
        <begin position="1"/>
        <end position="107"/>
    </location>
</feature>
<dbReference type="Proteomes" id="UP000295705">
    <property type="component" value="Unassembled WGS sequence"/>
</dbReference>
<evidence type="ECO:0000256" key="1">
    <source>
        <dbReference type="ARBA" id="ARBA00004042"/>
    </source>
</evidence>
<comment type="catalytic activity">
    <reaction evidence="5">
        <text>an aliphatic primary amide = an aliphatic nitrile + H2O</text>
        <dbReference type="Rhea" id="RHEA:12673"/>
        <dbReference type="ChEBI" id="CHEBI:15377"/>
        <dbReference type="ChEBI" id="CHEBI:65285"/>
        <dbReference type="ChEBI" id="CHEBI:80291"/>
        <dbReference type="EC" id="4.2.1.84"/>
    </reaction>
</comment>
<feature type="region of interest" description="Disordered" evidence="6">
    <location>
        <begin position="1"/>
        <end position="29"/>
    </location>
</feature>
<accession>A0A4R6VM50</accession>
<comment type="caution">
    <text evidence="9">The sequence shown here is derived from an EMBL/GenBank/DDBJ whole genome shotgun (WGS) entry which is preliminary data.</text>
</comment>
<evidence type="ECO:0000259" key="7">
    <source>
        <dbReference type="Pfam" id="PF02211"/>
    </source>
</evidence>
<dbReference type="GO" id="GO:0018822">
    <property type="term" value="F:nitrile hydratase activity"/>
    <property type="evidence" value="ECO:0007669"/>
    <property type="project" value="UniProtKB-EC"/>
</dbReference>
<evidence type="ECO:0000259" key="8">
    <source>
        <dbReference type="Pfam" id="PF21006"/>
    </source>
</evidence>
<dbReference type="EC" id="4.2.1.84" evidence="3"/>
<dbReference type="GO" id="GO:0046914">
    <property type="term" value="F:transition metal ion binding"/>
    <property type="evidence" value="ECO:0007669"/>
    <property type="project" value="InterPro"/>
</dbReference>
<feature type="domain" description="Nitrile hydratase beta subunit" evidence="7">
    <location>
        <begin position="127"/>
        <end position="220"/>
    </location>
</feature>
<sequence length="229" mass="24902">MDPLADMGGSPGWGPAKVPTPDEPPFSEPWEGRSFAMTILTMGRISGRNLDAFRYALERLDPVSYLADGYYGRWLNAAELMLQDSNILAPGAVDARARTLAGDDVEEPAFPEPQKPDYAPTGPGSLREIDGPPAFAAGDAVRTTNTPRPQGPSKLPGYVRGRRGTVTAVRPGHLLPDTHAVFQGENPQYVYTVGFPSTELWGDDAEPFTLHVDLFESYLAKISEKEADR</sequence>
<evidence type="ECO:0000256" key="3">
    <source>
        <dbReference type="ARBA" id="ARBA00013079"/>
    </source>
</evidence>
<keyword evidence="10" id="KW-1185">Reference proteome</keyword>
<evidence type="ECO:0000313" key="10">
    <source>
        <dbReference type="Proteomes" id="UP000295705"/>
    </source>
</evidence>
<dbReference type="OrthoDB" id="3478924at2"/>
<name>A0A4R6VM50_9PSEU</name>
<dbReference type="InterPro" id="IPR042262">
    <property type="entry name" value="CN_hydtase_beta_C"/>
</dbReference>
<dbReference type="InterPro" id="IPR024690">
    <property type="entry name" value="CN_hydtase_beta_dom_C"/>
</dbReference>
<dbReference type="Gene3D" id="2.30.30.50">
    <property type="match status" value="1"/>
</dbReference>
<evidence type="ECO:0000313" key="9">
    <source>
        <dbReference type="EMBL" id="TDQ64862.1"/>
    </source>
</evidence>
<dbReference type="Pfam" id="PF21006">
    <property type="entry name" value="NHase_beta_N"/>
    <property type="match status" value="1"/>
</dbReference>
<gene>
    <name evidence="9" type="ORF">EV188_101110</name>
</gene>
<comment type="function">
    <text evidence="1">NHase catalyzes the hydration of various nitrile compounds to the corresponding amides.</text>
</comment>
<dbReference type="InterPro" id="IPR003168">
    <property type="entry name" value="Nitrile_hydratase_bsu"/>
</dbReference>
<dbReference type="SUPFAM" id="SSF50090">
    <property type="entry name" value="Electron transport accessory proteins"/>
    <property type="match status" value="1"/>
</dbReference>
<proteinExistence type="inferred from homology"/>
<feature type="region of interest" description="Disordered" evidence="6">
    <location>
        <begin position="106"/>
        <end position="160"/>
    </location>
</feature>